<dbReference type="SUPFAM" id="SSF47862">
    <property type="entry name" value="Saposin"/>
    <property type="match status" value="2"/>
</dbReference>
<reference evidence="4 5" key="1">
    <citation type="submission" date="2019-05" db="EMBL/GenBank/DDBJ databases">
        <title>Another draft genome of Portunus trituberculatus and its Hox gene families provides insights of decapod evolution.</title>
        <authorList>
            <person name="Jeong J.-H."/>
            <person name="Song I."/>
            <person name="Kim S."/>
            <person name="Choi T."/>
            <person name="Kim D."/>
            <person name="Ryu S."/>
            <person name="Kim W."/>
        </authorList>
    </citation>
    <scope>NUCLEOTIDE SEQUENCE [LARGE SCALE GENOMIC DNA]</scope>
    <source>
        <tissue evidence="4">Muscle</tissue>
    </source>
</reference>
<dbReference type="EMBL" id="VSRR010007169">
    <property type="protein sequence ID" value="MPC46362.1"/>
    <property type="molecule type" value="Genomic_DNA"/>
</dbReference>
<dbReference type="PANTHER" id="PTHR11480">
    <property type="entry name" value="SAPOSIN-RELATED"/>
    <property type="match status" value="1"/>
</dbReference>
<feature type="domain" description="Saposin B-type" evidence="3">
    <location>
        <begin position="1"/>
        <end position="59"/>
    </location>
</feature>
<dbReference type="AlphaFoldDB" id="A0A5B7FIQ0"/>
<dbReference type="Pfam" id="PF03489">
    <property type="entry name" value="SapB_2"/>
    <property type="match status" value="1"/>
</dbReference>
<proteinExistence type="predicted"/>
<sequence>MDEEIRQALDNLCSVLPKTVRAECQLFVDTYTDQVIRMLINELTPDQICIELHLCKPDTPQLQELSGANQLPLSRMFVGIPPQPQEVVDFVCAHLPSTLMNDCIDFVDLYGDSVIDILVDQELDPKLTGQGASGERRWRGRELTQQAPAQFYQGLLVFDRQSGEAQGGQGVVVVSVGRVEDDPACPLLHILQLLLLSGGCRPHCGGDMLLTCQLVVHCDTKKVGRLNHLEYPPQLVLSKKSARQTQLLTVVLNHSSNSQYTASTHEPERDLIC</sequence>
<evidence type="ECO:0000313" key="5">
    <source>
        <dbReference type="Proteomes" id="UP000324222"/>
    </source>
</evidence>
<keyword evidence="2" id="KW-0325">Glycoprotein</keyword>
<protein>
    <submittedName>
        <fullName evidence="4">Prosaposin</fullName>
    </submittedName>
</protein>
<dbReference type="SMART" id="SM00741">
    <property type="entry name" value="SapB"/>
    <property type="match status" value="1"/>
</dbReference>
<accession>A0A5B7FIQ0</accession>
<dbReference type="InterPro" id="IPR008139">
    <property type="entry name" value="SaposinB_dom"/>
</dbReference>
<dbReference type="InterPro" id="IPR008138">
    <property type="entry name" value="SapB_2"/>
</dbReference>
<evidence type="ECO:0000259" key="3">
    <source>
        <dbReference type="PROSITE" id="PS50015"/>
    </source>
</evidence>
<dbReference type="PROSITE" id="PS50015">
    <property type="entry name" value="SAP_B"/>
    <property type="match status" value="1"/>
</dbReference>
<organism evidence="4 5">
    <name type="scientific">Portunus trituberculatus</name>
    <name type="common">Swimming crab</name>
    <name type="synonym">Neptunus trituberculatus</name>
    <dbReference type="NCBI Taxonomy" id="210409"/>
    <lineage>
        <taxon>Eukaryota</taxon>
        <taxon>Metazoa</taxon>
        <taxon>Ecdysozoa</taxon>
        <taxon>Arthropoda</taxon>
        <taxon>Crustacea</taxon>
        <taxon>Multicrustacea</taxon>
        <taxon>Malacostraca</taxon>
        <taxon>Eumalacostraca</taxon>
        <taxon>Eucarida</taxon>
        <taxon>Decapoda</taxon>
        <taxon>Pleocyemata</taxon>
        <taxon>Brachyura</taxon>
        <taxon>Eubrachyura</taxon>
        <taxon>Portunoidea</taxon>
        <taxon>Portunidae</taxon>
        <taxon>Portuninae</taxon>
        <taxon>Portunus</taxon>
    </lineage>
</organism>
<comment type="caution">
    <text evidence="4">The sequence shown here is derived from an EMBL/GenBank/DDBJ whole genome shotgun (WGS) entry which is preliminary data.</text>
</comment>
<dbReference type="InterPro" id="IPR051428">
    <property type="entry name" value="Sphingo_Act-Surfact_Prot"/>
</dbReference>
<dbReference type="Proteomes" id="UP000324222">
    <property type="component" value="Unassembled WGS sequence"/>
</dbReference>
<keyword evidence="1" id="KW-1015">Disulfide bond</keyword>
<keyword evidence="5" id="KW-1185">Reference proteome</keyword>
<evidence type="ECO:0000256" key="2">
    <source>
        <dbReference type="ARBA" id="ARBA00023180"/>
    </source>
</evidence>
<dbReference type="Gene3D" id="1.10.225.10">
    <property type="entry name" value="Saposin-like"/>
    <property type="match status" value="1"/>
</dbReference>
<dbReference type="OrthoDB" id="69496at2759"/>
<evidence type="ECO:0000256" key="1">
    <source>
        <dbReference type="ARBA" id="ARBA00023157"/>
    </source>
</evidence>
<evidence type="ECO:0000313" key="4">
    <source>
        <dbReference type="EMBL" id="MPC46362.1"/>
    </source>
</evidence>
<gene>
    <name evidence="4" type="primary">PSAP_2</name>
    <name evidence="4" type="ORF">E2C01_040081</name>
</gene>
<dbReference type="InterPro" id="IPR011001">
    <property type="entry name" value="Saposin-like"/>
</dbReference>
<dbReference type="PANTHER" id="PTHR11480:SF3">
    <property type="entry name" value="BCDNA.GH08312"/>
    <property type="match status" value="1"/>
</dbReference>
<name>A0A5B7FIQ0_PORTR</name>